<dbReference type="eggNOG" id="KOG1225">
    <property type="taxonomic scope" value="Eukaryota"/>
</dbReference>
<dbReference type="AlphaFoldDB" id="Q55GF5"/>
<dbReference type="InterPro" id="IPR057013">
    <property type="entry name" value="LRR_ComC"/>
</dbReference>
<sequence>MISFDHNYTNLNIFKIFLLLISIKFVFSIIPPQPEYDCISNIKIKYGTTIDLNELCDTAVQCDPTTGSILKMVIFPYNTDDAPLLLINDILCLPFLQYLTIQYIPFENGFIYYNFPAMKSMTIKDSMNSLSSGITQQLPNYDYFEISTGEIDQTILNLLYISNVKSFKSSIGYVWLVCDPITLGTNFITNTLEISALNYPDFTSYPQFEKVLMNFNDNFDKLTIPNFQTISSNLMRIKHNIASPSLTTSTEFYAHLNYKVNKLYIDSRLSTPAKFFDFSKNKNYGYLQLTNIQDFHINGNFPVLNIQKNTTILLFNGSSLIVFPPINQWGDVNNFVRLDYITLNLPLPNFTGSGEYYILIGNSITGTIDKSWCNTEISVQSNLLTGTIPSCFTCYFKNPKVDGIDVSPTSLLFDRFQGNSFTNHNISIPCTTFLPRITVLQRNPLQIKVFGQDIGYDPRNWLLNGTIGTLDVKKVLIGREYHLTFNNTNFNDVDYFPFLFKLPNYTIYTFPVVEKHPIITKVTIISPYMATIEGSYFSSCYGYNETIIMVGLIHCSVTTTSFFNIICETVVSNPFEVLTQQVFIINIGGNKMNIVYINSNQNTINDQQCPNGCTDLDHGICDMSTGKCQCNSNYQDSDCSIAILNCPSNSASTLCSGNGECNTVTGECICNSDFQSDDCSMPFIGCPFDGKGRICYGHGTCNNITGICTCDDNYQSTDCSIPFAKCPSINSIFECSGFGQCENTTGVCTCDEFSFSDDCSLHNCLEPSCNSNGKCDLLIGQCKCNSLYTGDDCLIPLHFVSSIIPSLETGGPAIFYGYFGDLRSNLKLSIGGLPCQITFNSSNLINCTAPPGTGIKSITVTQNDIVWLGKDIYKYISNFLKCPNDCSNNGKCNQTTLECDCFPNFGSFDCSGSIDNTPKSNVTIDTNSSTTVIKNQEINFQIYYKQLLEVDYNGKIIKQYNLNNNWNSNKSSLSPSSLDQIEHIFTQSINDGNNQCKIISNIKEILKKQEITFGETIFKLEPNSIKLTISIQNYTYQNNLNTLKLEMVASVNQDDNDNDNDCNNNESNIDTSNSNDLSLFNYIKISKNNKLFSGRFINRVLSDGVSTFLSSTTTTSSSTSDFITVTLNLPHCKKECVIDPDFSVLVTSKFQQNCENDDNNKKYVIPVAVVVSVVGATAIAGAAYLLYRKKYVENQLKIKLKIFK</sequence>
<dbReference type="InterPro" id="IPR000742">
    <property type="entry name" value="EGF"/>
</dbReference>
<organism evidence="5 6">
    <name type="scientific">Dictyostelium discoideum</name>
    <name type="common">Social amoeba</name>
    <dbReference type="NCBI Taxonomy" id="44689"/>
    <lineage>
        <taxon>Eukaryota</taxon>
        <taxon>Amoebozoa</taxon>
        <taxon>Evosea</taxon>
        <taxon>Eumycetozoa</taxon>
        <taxon>Dictyostelia</taxon>
        <taxon>Dictyosteliales</taxon>
        <taxon>Dictyosteliaceae</taxon>
        <taxon>Dictyostelium</taxon>
    </lineage>
</organism>
<dbReference type="KEGG" id="ddi:DDB_G0268314"/>
<dbReference type="SMART" id="SM00181">
    <property type="entry name" value="EGF"/>
    <property type="match status" value="5"/>
</dbReference>
<dbReference type="Pfam" id="PF07974">
    <property type="entry name" value="EGF_2"/>
    <property type="match status" value="1"/>
</dbReference>
<evidence type="ECO:0000256" key="2">
    <source>
        <dbReference type="PROSITE-ProRule" id="PRU00076"/>
    </source>
</evidence>
<keyword evidence="2" id="KW-0245">EGF-like domain</keyword>
<dbReference type="PROSITE" id="PS00022">
    <property type="entry name" value="EGF_1"/>
    <property type="match status" value="1"/>
</dbReference>
<dbReference type="InterPro" id="IPR014756">
    <property type="entry name" value="Ig_E-set"/>
</dbReference>
<dbReference type="PANTHER" id="PTHR24032">
    <property type="entry name" value="EGF-LIKE DOMAIN-CONTAINING PROTEIN-RELATED-RELATED"/>
    <property type="match status" value="1"/>
</dbReference>
<dbReference type="VEuPathDB" id="AmoebaDB:DDB_G0268314"/>
<dbReference type="PRINTS" id="PR00011">
    <property type="entry name" value="EGFLAMININ"/>
</dbReference>
<keyword evidence="3" id="KW-0812">Transmembrane</keyword>
<dbReference type="dictyBase" id="DDB_G0268314"/>
<dbReference type="Pfam" id="PF22933">
    <property type="entry name" value="ComC_SSD"/>
    <property type="match status" value="1"/>
</dbReference>
<keyword evidence="3" id="KW-1133">Transmembrane helix</keyword>
<dbReference type="Gene3D" id="2.10.25.10">
    <property type="entry name" value="Laminin"/>
    <property type="match status" value="2"/>
</dbReference>
<dbReference type="SUPFAM" id="SSF81296">
    <property type="entry name" value="E set domains"/>
    <property type="match status" value="1"/>
</dbReference>
<keyword evidence="6" id="KW-1185">Reference proteome</keyword>
<keyword evidence="3" id="KW-0472">Membrane</keyword>
<evidence type="ECO:0000259" key="4">
    <source>
        <dbReference type="PROSITE" id="PS50026"/>
    </source>
</evidence>
<dbReference type="Pfam" id="PF01833">
    <property type="entry name" value="TIG"/>
    <property type="match status" value="1"/>
</dbReference>
<reference evidence="5 6" key="1">
    <citation type="journal article" date="2005" name="Nature">
        <title>The genome of the social amoeba Dictyostelium discoideum.</title>
        <authorList>
            <consortium name="The Dictyostelium discoideum Sequencing Consortium"/>
            <person name="Eichinger L."/>
            <person name="Pachebat J.A."/>
            <person name="Glockner G."/>
            <person name="Rajandream M.A."/>
            <person name="Sucgang R."/>
            <person name="Berriman M."/>
            <person name="Song J."/>
            <person name="Olsen R."/>
            <person name="Szafranski K."/>
            <person name="Xu Q."/>
            <person name="Tunggal B."/>
            <person name="Kummerfeld S."/>
            <person name="Madera M."/>
            <person name="Konfortov B.A."/>
            <person name="Rivero F."/>
            <person name="Bankier A.T."/>
            <person name="Lehmann R."/>
            <person name="Hamlin N."/>
            <person name="Davies R."/>
            <person name="Gaudet P."/>
            <person name="Fey P."/>
            <person name="Pilcher K."/>
            <person name="Chen G."/>
            <person name="Saunders D."/>
            <person name="Sodergren E."/>
            <person name="Davis P."/>
            <person name="Kerhornou A."/>
            <person name="Nie X."/>
            <person name="Hall N."/>
            <person name="Anjard C."/>
            <person name="Hemphill L."/>
            <person name="Bason N."/>
            <person name="Farbrother P."/>
            <person name="Desany B."/>
            <person name="Just E."/>
            <person name="Morio T."/>
            <person name="Rost R."/>
            <person name="Churcher C."/>
            <person name="Cooper J."/>
            <person name="Haydock S."/>
            <person name="van Driessche N."/>
            <person name="Cronin A."/>
            <person name="Goodhead I."/>
            <person name="Muzny D."/>
            <person name="Mourier T."/>
            <person name="Pain A."/>
            <person name="Lu M."/>
            <person name="Harper D."/>
            <person name="Lindsay R."/>
            <person name="Hauser H."/>
            <person name="James K."/>
            <person name="Quiles M."/>
            <person name="Madan Babu M."/>
            <person name="Saito T."/>
            <person name="Buchrieser C."/>
            <person name="Wardroper A."/>
            <person name="Felder M."/>
            <person name="Thangavelu M."/>
            <person name="Johnson D."/>
            <person name="Knights A."/>
            <person name="Loulseged H."/>
            <person name="Mungall K."/>
            <person name="Oliver K."/>
            <person name="Price C."/>
            <person name="Quail M.A."/>
            <person name="Urushihara H."/>
            <person name="Hernandez J."/>
            <person name="Rabbinowitsch E."/>
            <person name="Steffen D."/>
            <person name="Sanders M."/>
            <person name="Ma J."/>
            <person name="Kohara Y."/>
            <person name="Sharp S."/>
            <person name="Simmonds M."/>
            <person name="Spiegler S."/>
            <person name="Tivey A."/>
            <person name="Sugano S."/>
            <person name="White B."/>
            <person name="Walker D."/>
            <person name="Woodward J."/>
            <person name="Winckler T."/>
            <person name="Tanaka Y."/>
            <person name="Shaulsky G."/>
            <person name="Schleicher M."/>
            <person name="Weinstock G."/>
            <person name="Rosenthal A."/>
            <person name="Cox E.C."/>
            <person name="Chisholm R.L."/>
            <person name="Gibbs R."/>
            <person name="Loomis W.F."/>
            <person name="Platzer M."/>
            <person name="Kay R.R."/>
            <person name="Williams J."/>
            <person name="Dear P.H."/>
            <person name="Noegel A.A."/>
            <person name="Barrell B."/>
            <person name="Kuspa A."/>
        </authorList>
    </citation>
    <scope>NUCLEOTIDE SEQUENCE [LARGE SCALE GENOMIC DNA]</scope>
    <source>
        <strain evidence="5 6">AX4</strain>
    </source>
</reference>
<keyword evidence="1 2" id="KW-1015">Disulfide bond</keyword>
<dbReference type="InParanoid" id="Q55GF5"/>
<dbReference type="HOGENOM" id="CLU_003793_0_0_1"/>
<accession>Q55GF5</accession>
<dbReference type="GeneID" id="8616034"/>
<dbReference type="PhylomeDB" id="Q55GF5"/>
<dbReference type="InterPro" id="IPR054484">
    <property type="entry name" value="ComC_SSD"/>
</dbReference>
<dbReference type="Pfam" id="PF24141">
    <property type="entry name" value="LRR_ComC"/>
    <property type="match status" value="1"/>
</dbReference>
<comment type="caution">
    <text evidence="5">The sequence shown here is derived from an EMBL/GenBank/DDBJ whole genome shotgun (WGS) entry which is preliminary data.</text>
</comment>
<evidence type="ECO:0000256" key="3">
    <source>
        <dbReference type="SAM" id="Phobius"/>
    </source>
</evidence>
<evidence type="ECO:0000256" key="1">
    <source>
        <dbReference type="ARBA" id="ARBA00023157"/>
    </source>
</evidence>
<feature type="domain" description="EGF-like" evidence="4">
    <location>
        <begin position="760"/>
        <end position="794"/>
    </location>
</feature>
<dbReference type="InterPro" id="IPR053331">
    <property type="entry name" value="EGF-like_comC"/>
</dbReference>
<feature type="transmembrane region" description="Helical" evidence="3">
    <location>
        <begin position="1163"/>
        <end position="1187"/>
    </location>
</feature>
<dbReference type="STRING" id="44689.Q55GF5"/>
<protein>
    <recommendedName>
        <fullName evidence="4">EGF-like domain-containing protein</fullName>
    </recommendedName>
</protein>
<dbReference type="InterPro" id="IPR057015">
    <property type="entry name" value="B-sand_ComC_2nd"/>
</dbReference>
<feature type="disulfide bond" evidence="2">
    <location>
        <begin position="882"/>
        <end position="892"/>
    </location>
</feature>
<dbReference type="InterPro" id="IPR002909">
    <property type="entry name" value="IPT_dom"/>
</dbReference>
<evidence type="ECO:0000313" key="6">
    <source>
        <dbReference type="Proteomes" id="UP000002195"/>
    </source>
</evidence>
<comment type="caution">
    <text evidence="2">Lacks conserved residue(s) required for the propagation of feature annotation.</text>
</comment>
<dbReference type="FunCoup" id="Q55GF5">
    <property type="interactions" value="877"/>
</dbReference>
<proteinExistence type="predicted"/>
<feature type="domain" description="EGF-like" evidence="4">
    <location>
        <begin position="878"/>
        <end position="911"/>
    </location>
</feature>
<dbReference type="EMBL" id="AAFI02000003">
    <property type="protein sequence ID" value="EAL73610.1"/>
    <property type="molecule type" value="Genomic_DNA"/>
</dbReference>
<dbReference type="PaxDb" id="44689-DDB0202115"/>
<dbReference type="Pfam" id="PF24143">
    <property type="entry name" value="Beta-sand_ComC_2nd"/>
    <property type="match status" value="1"/>
</dbReference>
<dbReference type="InterPro" id="IPR013111">
    <property type="entry name" value="EGF_extracell"/>
</dbReference>
<dbReference type="Pfam" id="PF24142">
    <property type="entry name" value="Beta-sand_ComC_1st"/>
    <property type="match status" value="1"/>
</dbReference>
<dbReference type="Pfam" id="PF23106">
    <property type="entry name" value="EGF_Teneurin"/>
    <property type="match status" value="1"/>
</dbReference>
<dbReference type="RefSeq" id="XP_647229.1">
    <property type="nucleotide sequence ID" value="XM_642137.1"/>
</dbReference>
<feature type="disulfide bond" evidence="2">
    <location>
        <begin position="784"/>
        <end position="793"/>
    </location>
</feature>
<feature type="transmembrane region" description="Helical" evidence="3">
    <location>
        <begin position="12"/>
        <end position="30"/>
    </location>
</feature>
<name>Q55GF5_DICDI</name>
<dbReference type="PANTHER" id="PTHR24032:SF18">
    <property type="entry name" value="EGF-LIKE DOMAIN-CONTAINING PROTEIN"/>
    <property type="match status" value="1"/>
</dbReference>
<gene>
    <name evidence="5" type="ORF">DDB_G0268314</name>
</gene>
<feature type="disulfide bond" evidence="2">
    <location>
        <begin position="901"/>
        <end position="910"/>
    </location>
</feature>
<evidence type="ECO:0000313" key="5">
    <source>
        <dbReference type="EMBL" id="EAL73610.1"/>
    </source>
</evidence>
<dbReference type="PROSITE" id="PS50026">
    <property type="entry name" value="EGF_3"/>
    <property type="match status" value="2"/>
</dbReference>
<dbReference type="Proteomes" id="UP000002195">
    <property type="component" value="Unassembled WGS sequence"/>
</dbReference>
<dbReference type="InterPro" id="IPR057014">
    <property type="entry name" value="B-sand_ComC_1st"/>
</dbReference>